<protein>
    <submittedName>
        <fullName evidence="1">Uncharacterized protein</fullName>
    </submittedName>
</protein>
<accession>A0A5B6YXT5</accession>
<sequence>MTSTVTKMNHRRRLRMLPLLLDVVGCAITVVLQIELPHRSPSPSFTRSSSSLISKNLTISTIKSHQSENFYIIFEFSDANHGMVPSSAVQPPNAPYISEHEEV</sequence>
<reference evidence="1" key="1">
    <citation type="submission" date="2019-08" db="EMBL/GenBank/DDBJ databases">
        <title>Reference gene set and small RNA set construction with multiple tissues from Davidia involucrata Baill.</title>
        <authorList>
            <person name="Yang H."/>
            <person name="Zhou C."/>
            <person name="Li G."/>
            <person name="Wang J."/>
            <person name="Gao P."/>
            <person name="Wang M."/>
            <person name="Wang R."/>
            <person name="Zhao Y."/>
        </authorList>
    </citation>
    <scope>NUCLEOTIDE SEQUENCE</scope>
    <source>
        <tissue evidence="1">Mixed with DoveR01_LX</tissue>
    </source>
</reference>
<gene>
    <name evidence="1" type="ORF">Din_006088</name>
</gene>
<dbReference type="EMBL" id="GHES01006088">
    <property type="protein sequence ID" value="MPA36647.1"/>
    <property type="molecule type" value="Transcribed_RNA"/>
</dbReference>
<name>A0A5B6YXT5_DAVIN</name>
<dbReference type="AlphaFoldDB" id="A0A5B6YXT5"/>
<organism evidence="1">
    <name type="scientific">Davidia involucrata</name>
    <name type="common">Dove tree</name>
    <dbReference type="NCBI Taxonomy" id="16924"/>
    <lineage>
        <taxon>Eukaryota</taxon>
        <taxon>Viridiplantae</taxon>
        <taxon>Streptophyta</taxon>
        <taxon>Embryophyta</taxon>
        <taxon>Tracheophyta</taxon>
        <taxon>Spermatophyta</taxon>
        <taxon>Magnoliopsida</taxon>
        <taxon>eudicotyledons</taxon>
        <taxon>Gunneridae</taxon>
        <taxon>Pentapetalae</taxon>
        <taxon>asterids</taxon>
        <taxon>Cornales</taxon>
        <taxon>Nyssaceae</taxon>
        <taxon>Davidia</taxon>
    </lineage>
</organism>
<evidence type="ECO:0000313" key="1">
    <source>
        <dbReference type="EMBL" id="MPA36647.1"/>
    </source>
</evidence>
<proteinExistence type="predicted"/>